<dbReference type="EMBL" id="JAEPRD010000123">
    <property type="protein sequence ID" value="KAG2197719.1"/>
    <property type="molecule type" value="Genomic_DNA"/>
</dbReference>
<comment type="caution">
    <text evidence="3">The sequence shown here is derived from an EMBL/GenBank/DDBJ whole genome shotgun (WGS) entry which is preliminary data.</text>
</comment>
<name>A0A8H7QSF2_9FUNG</name>
<evidence type="ECO:0000256" key="2">
    <source>
        <dbReference type="SAM" id="MobiDB-lite"/>
    </source>
</evidence>
<evidence type="ECO:0000313" key="4">
    <source>
        <dbReference type="Proteomes" id="UP000603453"/>
    </source>
</evidence>
<feature type="coiled-coil region" evidence="1">
    <location>
        <begin position="79"/>
        <end position="141"/>
    </location>
</feature>
<keyword evidence="4" id="KW-1185">Reference proteome</keyword>
<reference evidence="3" key="1">
    <citation type="submission" date="2020-12" db="EMBL/GenBank/DDBJ databases">
        <title>Metabolic potential, ecology and presence of endohyphal bacteria is reflected in genomic diversity of Mucoromycotina.</title>
        <authorList>
            <person name="Muszewska A."/>
            <person name="Okrasinska A."/>
            <person name="Steczkiewicz K."/>
            <person name="Drgas O."/>
            <person name="Orlowska M."/>
            <person name="Perlinska-Lenart U."/>
            <person name="Aleksandrzak-Piekarczyk T."/>
            <person name="Szatraj K."/>
            <person name="Zielenkiewicz U."/>
            <person name="Pilsyk S."/>
            <person name="Malc E."/>
            <person name="Mieczkowski P."/>
            <person name="Kruszewska J.S."/>
            <person name="Biernat P."/>
            <person name="Pawlowska J."/>
        </authorList>
    </citation>
    <scope>NUCLEOTIDE SEQUENCE</scope>
    <source>
        <strain evidence="3">WA0000017839</strain>
    </source>
</reference>
<gene>
    <name evidence="3" type="ORF">INT47_007953</name>
</gene>
<feature type="region of interest" description="Disordered" evidence="2">
    <location>
        <begin position="1"/>
        <end position="21"/>
    </location>
</feature>
<dbReference type="Proteomes" id="UP000603453">
    <property type="component" value="Unassembled WGS sequence"/>
</dbReference>
<evidence type="ECO:0000256" key="1">
    <source>
        <dbReference type="SAM" id="Coils"/>
    </source>
</evidence>
<sequence>MNNIHSLYLSSENNQSTANRSRLQNNLKSAAINLRQAKEELVKAQETLKAAELKASDAFAVSRYLESENNRKAPFEHQLKYVKEECEKLKSEKVALERTKCSLAMSITEKNAIISQKDISIQALEAQIRKQKSEIAQHQSAINSKESIHQHALNRQACLYRNSLNIQDDLYQEILKDKEDKIALLQSFGNDYMNTLTGCNECITQNWKEYKNMRSHTPMVHSRSDTNLQALGNLHFKQDNKEVIQVLESANRQFLSDIRVYKNMANDSRMLAAKEVIKLEELNKKYERLQRELLDTKRREEEERARVQRRDNSIRTKERELMLLKEKNTTLNNQRINDQQDIVTLRREIQKLTKKPAIAKFFGYLGFSGRGQ</sequence>
<accession>A0A8H7QSF2</accession>
<keyword evidence="1" id="KW-0175">Coiled coil</keyword>
<feature type="coiled-coil region" evidence="1">
    <location>
        <begin position="272"/>
        <end position="355"/>
    </location>
</feature>
<proteinExistence type="predicted"/>
<evidence type="ECO:0000313" key="3">
    <source>
        <dbReference type="EMBL" id="KAG2197719.1"/>
    </source>
</evidence>
<protein>
    <submittedName>
        <fullName evidence="3">Uncharacterized protein</fullName>
    </submittedName>
</protein>
<dbReference type="AlphaFoldDB" id="A0A8H7QSF2"/>
<organism evidence="3 4">
    <name type="scientific">Mucor saturninus</name>
    <dbReference type="NCBI Taxonomy" id="64648"/>
    <lineage>
        <taxon>Eukaryota</taxon>
        <taxon>Fungi</taxon>
        <taxon>Fungi incertae sedis</taxon>
        <taxon>Mucoromycota</taxon>
        <taxon>Mucoromycotina</taxon>
        <taxon>Mucoromycetes</taxon>
        <taxon>Mucorales</taxon>
        <taxon>Mucorineae</taxon>
        <taxon>Mucoraceae</taxon>
        <taxon>Mucor</taxon>
    </lineage>
</organism>